<gene>
    <name evidence="1" type="ORF">C7H19_21825</name>
</gene>
<organism evidence="1 2">
    <name type="scientific">Aphanothece hegewaldii CCALA 016</name>
    <dbReference type="NCBI Taxonomy" id="2107694"/>
    <lineage>
        <taxon>Bacteria</taxon>
        <taxon>Bacillati</taxon>
        <taxon>Cyanobacteriota</taxon>
        <taxon>Cyanophyceae</taxon>
        <taxon>Oscillatoriophycideae</taxon>
        <taxon>Chroococcales</taxon>
        <taxon>Aphanothecaceae</taxon>
        <taxon>Aphanothece</taxon>
    </lineage>
</organism>
<reference evidence="1 2" key="1">
    <citation type="submission" date="2018-03" db="EMBL/GenBank/DDBJ databases">
        <title>The ancient ancestry and fast evolution of plastids.</title>
        <authorList>
            <person name="Moore K.R."/>
            <person name="Magnabosco C."/>
            <person name="Momper L."/>
            <person name="Gold D.A."/>
            <person name="Bosak T."/>
            <person name="Fournier G.P."/>
        </authorList>
    </citation>
    <scope>NUCLEOTIDE SEQUENCE [LARGE SCALE GENOMIC DNA]</scope>
    <source>
        <strain evidence="1 2">CCALA 016</strain>
    </source>
</reference>
<dbReference type="Proteomes" id="UP000239001">
    <property type="component" value="Unassembled WGS sequence"/>
</dbReference>
<dbReference type="SUPFAM" id="SSF143847">
    <property type="entry name" value="XisI-like"/>
    <property type="match status" value="1"/>
</dbReference>
<dbReference type="OrthoDB" id="467081at2"/>
<accession>A0A2T1LS60</accession>
<name>A0A2T1LS60_9CHRO</name>
<dbReference type="InterPro" id="IPR035943">
    <property type="entry name" value="XisI-like_sf"/>
</dbReference>
<keyword evidence="2" id="KW-1185">Reference proteome</keyword>
<dbReference type="CDD" id="cd16382">
    <property type="entry name" value="XisI-like"/>
    <property type="match status" value="1"/>
</dbReference>
<comment type="caution">
    <text evidence="1">The sequence shown here is derived from an EMBL/GenBank/DDBJ whole genome shotgun (WGS) entry which is preliminary data.</text>
</comment>
<protein>
    <submittedName>
        <fullName evidence="1">XisI protein</fullName>
    </submittedName>
</protein>
<sequence>MDKIENYRQYIQKVILEYGQMGQPIGDIKTEFVFDTVNDHYQLIRVGWRDYHRIYGCFIHMDIINNKIWIQYNGTEVDFAEELVALGVLKQDIVLAFHSPSYRQFTEYAVS</sequence>
<reference evidence="1 2" key="2">
    <citation type="submission" date="2018-03" db="EMBL/GenBank/DDBJ databases">
        <authorList>
            <person name="Keele B.F."/>
        </authorList>
    </citation>
    <scope>NUCLEOTIDE SEQUENCE [LARGE SCALE GENOMIC DNA]</scope>
    <source>
        <strain evidence="1 2">CCALA 016</strain>
    </source>
</reference>
<proteinExistence type="predicted"/>
<dbReference type="RefSeq" id="WP_106459030.1">
    <property type="nucleotide sequence ID" value="NZ_PXOH01000038.1"/>
</dbReference>
<evidence type="ECO:0000313" key="2">
    <source>
        <dbReference type="Proteomes" id="UP000239001"/>
    </source>
</evidence>
<evidence type="ECO:0000313" key="1">
    <source>
        <dbReference type="EMBL" id="PSF32271.1"/>
    </source>
</evidence>
<dbReference type="Pfam" id="PF08869">
    <property type="entry name" value="XisI"/>
    <property type="match status" value="1"/>
</dbReference>
<dbReference type="EMBL" id="PXOH01000038">
    <property type="protein sequence ID" value="PSF32271.1"/>
    <property type="molecule type" value="Genomic_DNA"/>
</dbReference>
<dbReference type="AlphaFoldDB" id="A0A2T1LS60"/>
<dbReference type="InterPro" id="IPR014968">
    <property type="entry name" value="XisI"/>
</dbReference>
<dbReference type="Gene3D" id="3.30.310.110">
    <property type="entry name" value="XisI-like"/>
    <property type="match status" value="1"/>
</dbReference>